<dbReference type="AlphaFoldDB" id="A0A482WTU4"/>
<reference evidence="1 2" key="1">
    <citation type="journal article" date="2017" name="Gigascience">
        <title>Genome sequence of the small brown planthopper, Laodelphax striatellus.</title>
        <authorList>
            <person name="Zhu J."/>
            <person name="Jiang F."/>
            <person name="Wang X."/>
            <person name="Yang P."/>
            <person name="Bao Y."/>
            <person name="Zhao W."/>
            <person name="Wang W."/>
            <person name="Lu H."/>
            <person name="Wang Q."/>
            <person name="Cui N."/>
            <person name="Li J."/>
            <person name="Chen X."/>
            <person name="Luo L."/>
            <person name="Yu J."/>
            <person name="Kang L."/>
            <person name="Cui F."/>
        </authorList>
    </citation>
    <scope>NUCLEOTIDE SEQUENCE [LARGE SCALE GENOMIC DNA]</scope>
    <source>
        <strain evidence="1">Lst14</strain>
    </source>
</reference>
<dbReference type="InParanoid" id="A0A482WTU4"/>
<evidence type="ECO:0000313" key="2">
    <source>
        <dbReference type="Proteomes" id="UP000291343"/>
    </source>
</evidence>
<dbReference type="EMBL" id="QKKF02025899">
    <property type="protein sequence ID" value="RZF36716.1"/>
    <property type="molecule type" value="Genomic_DNA"/>
</dbReference>
<comment type="caution">
    <text evidence="1">The sequence shown here is derived from an EMBL/GenBank/DDBJ whole genome shotgun (WGS) entry which is preliminary data.</text>
</comment>
<organism evidence="1 2">
    <name type="scientific">Laodelphax striatellus</name>
    <name type="common">Small brown planthopper</name>
    <name type="synonym">Delphax striatella</name>
    <dbReference type="NCBI Taxonomy" id="195883"/>
    <lineage>
        <taxon>Eukaryota</taxon>
        <taxon>Metazoa</taxon>
        <taxon>Ecdysozoa</taxon>
        <taxon>Arthropoda</taxon>
        <taxon>Hexapoda</taxon>
        <taxon>Insecta</taxon>
        <taxon>Pterygota</taxon>
        <taxon>Neoptera</taxon>
        <taxon>Paraneoptera</taxon>
        <taxon>Hemiptera</taxon>
        <taxon>Auchenorrhyncha</taxon>
        <taxon>Fulgoroidea</taxon>
        <taxon>Delphacidae</taxon>
        <taxon>Criomorphinae</taxon>
        <taxon>Laodelphax</taxon>
    </lineage>
</organism>
<name>A0A482WTU4_LAOST</name>
<protein>
    <submittedName>
        <fullName evidence="1">Uncharacterized protein</fullName>
    </submittedName>
</protein>
<gene>
    <name evidence="1" type="ORF">LSTR_LSTR005029</name>
</gene>
<sequence length="205" mass="23855">MLLALTDCKKFEYIRHYYPIRGHSFLPCDRDFGLVKKSLNKYDRVYSLHEITEIIVKSSTKQNFIVKEISGNEILDFKAWWPRFYKKNTLSVETSNKNVPRNQKAQFSVANFHSFEYNSLKSGEIIAKRYINSEPNTFRLGLTGSKCSEIAPNIAYPTGKVPLKTAKLNDLKKMMNYIEHTHKQFYDEILLWPTTGGIDDEIDVD</sequence>
<dbReference type="OrthoDB" id="6627773at2759"/>
<proteinExistence type="predicted"/>
<evidence type="ECO:0000313" key="1">
    <source>
        <dbReference type="EMBL" id="RZF36716.1"/>
    </source>
</evidence>
<keyword evidence="2" id="KW-1185">Reference proteome</keyword>
<accession>A0A482WTU4</accession>
<dbReference type="Proteomes" id="UP000291343">
    <property type="component" value="Unassembled WGS sequence"/>
</dbReference>